<dbReference type="InterPro" id="IPR036937">
    <property type="entry name" value="Adhesion_dom_fimbrial_sf"/>
</dbReference>
<dbReference type="InterPro" id="IPR008966">
    <property type="entry name" value="Adhesion_dom_sf"/>
</dbReference>
<gene>
    <name evidence="3" type="ORF">H9654_15375</name>
</gene>
<dbReference type="Proteomes" id="UP000636938">
    <property type="component" value="Unassembled WGS sequence"/>
</dbReference>
<dbReference type="GO" id="GO:0043709">
    <property type="term" value="P:cell adhesion involved in single-species biofilm formation"/>
    <property type="evidence" value="ECO:0007669"/>
    <property type="project" value="TreeGrafter"/>
</dbReference>
<comment type="caution">
    <text evidence="3">The sequence shown here is derived from an EMBL/GenBank/DDBJ whole genome shotgun (WGS) entry which is preliminary data.</text>
</comment>
<dbReference type="SUPFAM" id="SSF49401">
    <property type="entry name" value="Bacterial adhesins"/>
    <property type="match status" value="1"/>
</dbReference>
<evidence type="ECO:0000313" key="3">
    <source>
        <dbReference type="EMBL" id="MBD7955581.1"/>
    </source>
</evidence>
<dbReference type="Gene3D" id="2.60.40.1090">
    <property type="entry name" value="Fimbrial-type adhesion domain"/>
    <property type="match status" value="1"/>
</dbReference>
<feature type="domain" description="Fimbrial-type adhesion" evidence="2">
    <location>
        <begin position="35"/>
        <end position="171"/>
    </location>
</feature>
<proteinExistence type="predicted"/>
<accession>A0A8X8FXG2</accession>
<dbReference type="RefSeq" id="WP_191771674.1">
    <property type="nucleotide sequence ID" value="NZ_JACSQS010000019.1"/>
</dbReference>
<sequence>MNLSPLPRLRTVALVCLAAGNGPVLADEAQLTIKGRVLVGTCVLDIPEVPLADLRAADVATGDLGMQLGTIKVKSCIAVKQVNLKFTGATAEGDKDHWKNTAPAGEAAEGMSIVLKDGEKFENILKSGDARSFAPVADAGSYPFKAGYYHAEGQAFTSGAVAASITVSADYN</sequence>
<dbReference type="Pfam" id="PF00419">
    <property type="entry name" value="Fimbrial"/>
    <property type="match status" value="1"/>
</dbReference>
<evidence type="ECO:0000259" key="2">
    <source>
        <dbReference type="Pfam" id="PF00419"/>
    </source>
</evidence>
<protein>
    <submittedName>
        <fullName evidence="3">Fimbrial protein</fullName>
    </submittedName>
</protein>
<name>A0A8X8FXG2_9GAMM</name>
<evidence type="ECO:0000313" key="4">
    <source>
        <dbReference type="Proteomes" id="UP000636938"/>
    </source>
</evidence>
<dbReference type="EMBL" id="JACSQS010000019">
    <property type="protein sequence ID" value="MBD7955581.1"/>
    <property type="molecule type" value="Genomic_DNA"/>
</dbReference>
<dbReference type="InterPro" id="IPR050263">
    <property type="entry name" value="Bact_Fimbrial_Adh_Pro"/>
</dbReference>
<feature type="signal peptide" evidence="1">
    <location>
        <begin position="1"/>
        <end position="26"/>
    </location>
</feature>
<dbReference type="PANTHER" id="PTHR33420">
    <property type="entry name" value="FIMBRIAL SUBUNIT ELFA-RELATED"/>
    <property type="match status" value="1"/>
</dbReference>
<dbReference type="AlphaFoldDB" id="A0A8X8FXG2"/>
<keyword evidence="4" id="KW-1185">Reference proteome</keyword>
<keyword evidence="1" id="KW-0732">Signal</keyword>
<organism evidence="3 4">
    <name type="scientific">Stenotrophomonas lacuserhaii</name>
    <dbReference type="NCBI Taxonomy" id="2760084"/>
    <lineage>
        <taxon>Bacteria</taxon>
        <taxon>Pseudomonadati</taxon>
        <taxon>Pseudomonadota</taxon>
        <taxon>Gammaproteobacteria</taxon>
        <taxon>Lysobacterales</taxon>
        <taxon>Lysobacteraceae</taxon>
        <taxon>Stenotrophomonas</taxon>
    </lineage>
</organism>
<dbReference type="PANTHER" id="PTHR33420:SF27">
    <property type="entry name" value="PROTEIN FIMG"/>
    <property type="match status" value="1"/>
</dbReference>
<reference evidence="3 4" key="1">
    <citation type="submission" date="2020-08" db="EMBL/GenBank/DDBJ databases">
        <title>A Genomic Blueprint of the Chicken Gut Microbiome.</title>
        <authorList>
            <person name="Gilroy R."/>
            <person name="Ravi A."/>
            <person name="Getino M."/>
            <person name="Pursley I."/>
            <person name="Horton D.L."/>
            <person name="Alikhan N.-F."/>
            <person name="Baker D."/>
            <person name="Gharbi K."/>
            <person name="Hall N."/>
            <person name="Watson M."/>
            <person name="Adriaenssens E.M."/>
            <person name="Foster-Nyarko E."/>
            <person name="Jarju S."/>
            <person name="Secka A."/>
            <person name="Antonio M."/>
            <person name="Oren A."/>
            <person name="Chaudhuri R."/>
            <person name="La Ragione R.M."/>
            <person name="Hildebrand F."/>
            <person name="Pallen M.J."/>
        </authorList>
    </citation>
    <scope>NUCLEOTIDE SEQUENCE [LARGE SCALE GENOMIC DNA]</scope>
    <source>
        <strain evidence="3 4">Sa5BUN4</strain>
    </source>
</reference>
<dbReference type="GO" id="GO:0009289">
    <property type="term" value="C:pilus"/>
    <property type="evidence" value="ECO:0007669"/>
    <property type="project" value="InterPro"/>
</dbReference>
<evidence type="ECO:0000256" key="1">
    <source>
        <dbReference type="SAM" id="SignalP"/>
    </source>
</evidence>
<feature type="chain" id="PRO_5036453877" evidence="1">
    <location>
        <begin position="27"/>
        <end position="172"/>
    </location>
</feature>
<dbReference type="InterPro" id="IPR000259">
    <property type="entry name" value="Adhesion_dom_fimbrial"/>
</dbReference>